<dbReference type="SUPFAM" id="SSF160719">
    <property type="entry name" value="gpW/gp25-like"/>
    <property type="match status" value="1"/>
</dbReference>
<sequence length="98" mass="10976">MLTEPTELYNYPTFGVGLKQYLFQYNTENTKAILKDKIKNQFRTFEPDCNAANTSFADGLLVTGENEDTTVQDFNTLKLTVGIQTVLGDDVEVTIDGE</sequence>
<evidence type="ECO:0000313" key="2">
    <source>
        <dbReference type="Proteomes" id="UP000016662"/>
    </source>
</evidence>
<dbReference type="PATRIC" id="fig|411473.3.peg.267"/>
<dbReference type="Gene3D" id="3.10.450.40">
    <property type="match status" value="1"/>
</dbReference>
<name>U2KFG1_9FIRM</name>
<dbReference type="Proteomes" id="UP000016662">
    <property type="component" value="Unassembled WGS sequence"/>
</dbReference>
<reference evidence="1 2" key="1">
    <citation type="submission" date="2013-07" db="EMBL/GenBank/DDBJ databases">
        <authorList>
            <person name="Weinstock G."/>
            <person name="Sodergren E."/>
            <person name="Wylie T."/>
            <person name="Fulton L."/>
            <person name="Fulton R."/>
            <person name="Fronick C."/>
            <person name="O'Laughlin M."/>
            <person name="Godfrey J."/>
            <person name="Miner T."/>
            <person name="Herter B."/>
            <person name="Appelbaum E."/>
            <person name="Cordes M."/>
            <person name="Lek S."/>
            <person name="Wollam A."/>
            <person name="Pepin K.H."/>
            <person name="Palsikar V.B."/>
            <person name="Mitreva M."/>
            <person name="Wilson R.K."/>
        </authorList>
    </citation>
    <scope>NUCLEOTIDE SEQUENCE [LARGE SCALE GENOMIC DNA]</scope>
    <source>
        <strain evidence="1 2">ATCC 27760</strain>
    </source>
</reference>
<gene>
    <name evidence="1" type="ORF">RUMCAL_00343</name>
</gene>
<dbReference type="AlphaFoldDB" id="U2KFG1"/>
<dbReference type="STRING" id="411473.RUMCAL_00343"/>
<dbReference type="EMBL" id="AWVF01000031">
    <property type="protein sequence ID" value="ERJ97271.1"/>
    <property type="molecule type" value="Genomic_DNA"/>
</dbReference>
<proteinExistence type="predicted"/>
<evidence type="ECO:0000313" key="1">
    <source>
        <dbReference type="EMBL" id="ERJ97271.1"/>
    </source>
</evidence>
<keyword evidence="2" id="KW-1185">Reference proteome</keyword>
<accession>U2KFG1</accession>
<comment type="caution">
    <text evidence="1">The sequence shown here is derived from an EMBL/GenBank/DDBJ whole genome shotgun (WGS) entry which is preliminary data.</text>
</comment>
<protein>
    <submittedName>
        <fullName evidence="1">Uncharacterized protein</fullName>
    </submittedName>
</protein>
<dbReference type="HOGENOM" id="CLU_2331953_0_0_9"/>
<organism evidence="1 2">
    <name type="scientific">Ruminococcus callidus ATCC 27760</name>
    <dbReference type="NCBI Taxonomy" id="411473"/>
    <lineage>
        <taxon>Bacteria</taxon>
        <taxon>Bacillati</taxon>
        <taxon>Bacillota</taxon>
        <taxon>Clostridia</taxon>
        <taxon>Eubacteriales</taxon>
        <taxon>Oscillospiraceae</taxon>
        <taxon>Ruminococcus</taxon>
    </lineage>
</organism>